<evidence type="ECO:0000259" key="2">
    <source>
        <dbReference type="PROSITE" id="PS51029"/>
    </source>
</evidence>
<gene>
    <name evidence="3" type="ORF">ACAOBT_LOCUS5966</name>
</gene>
<feature type="region of interest" description="Disordered" evidence="1">
    <location>
        <begin position="109"/>
        <end position="202"/>
    </location>
</feature>
<evidence type="ECO:0000313" key="3">
    <source>
        <dbReference type="EMBL" id="CAH1964703.1"/>
    </source>
</evidence>
<feature type="domain" description="MADF" evidence="2">
    <location>
        <begin position="11"/>
        <end position="103"/>
    </location>
</feature>
<sequence>MPKLSAEINLKFVQLYREEECLWNATFPSYKDKSIRDSALQKISGKLLELGLEMSIKDIKMKIKKLRATYCQELSTIEKSTRSGSGSKDEYKSKLNWFDEMHSFIKCIPMKSKTTDSQESAIDEEQDNSQMSQANIENSKEHNIDNNNDNSDNSEDVANSENFSPRPSTSATGNIPQRNESATPTAKTTSKSNYKMSAPTPKKRKIAEVTLLVREIKSIKDDLNSTCTDEHSTPQQNEHDIFGTFVSSQLKMEDLNCVTTTFTCKTPSSHCSSDSHTTTNTLQLRLTSGESVLSIITENEDNYQRQNPIDEINFDFLRQDNENPIAVAFRNA</sequence>
<accession>A0A9P0K068</accession>
<comment type="caution">
    <text evidence="3">The sequence shown here is derived from an EMBL/GenBank/DDBJ whole genome shotgun (WGS) entry which is preliminary data.</text>
</comment>
<keyword evidence="4" id="KW-1185">Reference proteome</keyword>
<dbReference type="EMBL" id="CAKOFQ010006718">
    <property type="protein sequence ID" value="CAH1964703.1"/>
    <property type="molecule type" value="Genomic_DNA"/>
</dbReference>
<dbReference type="AlphaFoldDB" id="A0A9P0K068"/>
<reference evidence="3" key="1">
    <citation type="submission" date="2022-03" db="EMBL/GenBank/DDBJ databases">
        <authorList>
            <person name="Sayadi A."/>
        </authorList>
    </citation>
    <scope>NUCLEOTIDE SEQUENCE</scope>
</reference>
<evidence type="ECO:0000256" key="1">
    <source>
        <dbReference type="SAM" id="MobiDB-lite"/>
    </source>
</evidence>
<dbReference type="PANTHER" id="PTHR21505">
    <property type="entry name" value="MADF DOMAIN-CONTAINING PROTEIN-RELATED"/>
    <property type="match status" value="1"/>
</dbReference>
<evidence type="ECO:0000313" key="4">
    <source>
        <dbReference type="Proteomes" id="UP001152888"/>
    </source>
</evidence>
<dbReference type="PROSITE" id="PS51029">
    <property type="entry name" value="MADF"/>
    <property type="match status" value="1"/>
</dbReference>
<dbReference type="SMART" id="SM00595">
    <property type="entry name" value="MADF"/>
    <property type="match status" value="1"/>
</dbReference>
<proteinExistence type="predicted"/>
<dbReference type="Pfam" id="PF10545">
    <property type="entry name" value="MADF_DNA_bdg"/>
    <property type="match status" value="1"/>
</dbReference>
<organism evidence="3 4">
    <name type="scientific">Acanthoscelides obtectus</name>
    <name type="common">Bean weevil</name>
    <name type="synonym">Bruchus obtectus</name>
    <dbReference type="NCBI Taxonomy" id="200917"/>
    <lineage>
        <taxon>Eukaryota</taxon>
        <taxon>Metazoa</taxon>
        <taxon>Ecdysozoa</taxon>
        <taxon>Arthropoda</taxon>
        <taxon>Hexapoda</taxon>
        <taxon>Insecta</taxon>
        <taxon>Pterygota</taxon>
        <taxon>Neoptera</taxon>
        <taxon>Endopterygota</taxon>
        <taxon>Coleoptera</taxon>
        <taxon>Polyphaga</taxon>
        <taxon>Cucujiformia</taxon>
        <taxon>Chrysomeloidea</taxon>
        <taxon>Chrysomelidae</taxon>
        <taxon>Bruchinae</taxon>
        <taxon>Bruchini</taxon>
        <taxon>Acanthoscelides</taxon>
    </lineage>
</organism>
<protein>
    <recommendedName>
        <fullName evidence="2">MADF domain-containing protein</fullName>
    </recommendedName>
</protein>
<feature type="compositionally biased region" description="Polar residues" evidence="1">
    <location>
        <begin position="163"/>
        <end position="180"/>
    </location>
</feature>
<dbReference type="InterPro" id="IPR006578">
    <property type="entry name" value="MADF-dom"/>
</dbReference>
<feature type="compositionally biased region" description="Low complexity" evidence="1">
    <location>
        <begin position="145"/>
        <end position="162"/>
    </location>
</feature>
<name>A0A9P0K068_ACAOB</name>
<feature type="compositionally biased region" description="Low complexity" evidence="1">
    <location>
        <begin position="181"/>
        <end position="192"/>
    </location>
</feature>
<dbReference type="Proteomes" id="UP001152888">
    <property type="component" value="Unassembled WGS sequence"/>
</dbReference>
<dbReference type="OrthoDB" id="6577442at2759"/>
<dbReference type="PANTHER" id="PTHR21505:SF12">
    <property type="entry name" value="MADF DOMAIN-CONTAINING PROTEIN-RELATED"/>
    <property type="match status" value="1"/>
</dbReference>